<proteinExistence type="predicted"/>
<dbReference type="EMBL" id="JMIU01000002">
    <property type="protein sequence ID" value="KDN94686.1"/>
    <property type="molecule type" value="Genomic_DNA"/>
</dbReference>
<accession>A0A066ZWJ4</accession>
<dbReference type="AlphaFoldDB" id="A0A066ZWJ4"/>
<name>A0A066ZWJ4_HYDMR</name>
<organism evidence="1 2">
    <name type="scientific">Hydrogenovibrio marinus</name>
    <dbReference type="NCBI Taxonomy" id="28885"/>
    <lineage>
        <taxon>Bacteria</taxon>
        <taxon>Pseudomonadati</taxon>
        <taxon>Pseudomonadota</taxon>
        <taxon>Gammaproteobacteria</taxon>
        <taxon>Thiotrichales</taxon>
        <taxon>Piscirickettsiaceae</taxon>
        <taxon>Hydrogenovibrio</taxon>
    </lineage>
</organism>
<reference evidence="1 2" key="1">
    <citation type="submission" date="2014-04" db="EMBL/GenBank/DDBJ databases">
        <title>Draft genome sequence of Hydrogenovibrio marinus MH-110, a model organism for aerobic H2 metabolism.</title>
        <authorList>
            <person name="Cha H.J."/>
            <person name="Jo B.H."/>
            <person name="Hwang B.H."/>
        </authorList>
    </citation>
    <scope>NUCLEOTIDE SEQUENCE [LARGE SCALE GENOMIC DNA]</scope>
    <source>
        <strain evidence="1 2">MH-110</strain>
    </source>
</reference>
<dbReference type="RefSeq" id="WP_029913521.1">
    <property type="nucleotide sequence ID" value="NZ_JMIU01000002.1"/>
</dbReference>
<keyword evidence="2" id="KW-1185">Reference proteome</keyword>
<dbReference type="STRING" id="28885.EI16_12365"/>
<gene>
    <name evidence="1" type="ORF">EI16_12365</name>
</gene>
<evidence type="ECO:0000313" key="2">
    <source>
        <dbReference type="Proteomes" id="UP000027341"/>
    </source>
</evidence>
<sequence>MTKDPIFEPLREPYLHLLSLMKKDIDDLDVQQTDQLLEEIEEQEQKVLMVYAKLTEGINPGSIKEVKEGRLKYTGKRHDYFARMLGLNN</sequence>
<evidence type="ECO:0000313" key="1">
    <source>
        <dbReference type="EMBL" id="KDN94686.1"/>
    </source>
</evidence>
<dbReference type="Proteomes" id="UP000027341">
    <property type="component" value="Unassembled WGS sequence"/>
</dbReference>
<protein>
    <submittedName>
        <fullName evidence="1">Uncharacterized protein</fullName>
    </submittedName>
</protein>
<comment type="caution">
    <text evidence="1">The sequence shown here is derived from an EMBL/GenBank/DDBJ whole genome shotgun (WGS) entry which is preliminary data.</text>
</comment>